<organism evidence="1 2">
    <name type="scientific">Nonomuraea dietziae</name>
    <dbReference type="NCBI Taxonomy" id="65515"/>
    <lineage>
        <taxon>Bacteria</taxon>
        <taxon>Bacillati</taxon>
        <taxon>Actinomycetota</taxon>
        <taxon>Actinomycetes</taxon>
        <taxon>Streptosporangiales</taxon>
        <taxon>Streptosporangiaceae</taxon>
        <taxon>Nonomuraea</taxon>
    </lineage>
</organism>
<dbReference type="GeneID" id="95393930"/>
<dbReference type="InterPro" id="IPR021986">
    <property type="entry name" value="Spherulin4"/>
</dbReference>
<proteinExistence type="predicted"/>
<evidence type="ECO:0008006" key="3">
    <source>
        <dbReference type="Google" id="ProtNLM"/>
    </source>
</evidence>
<dbReference type="Proteomes" id="UP000579945">
    <property type="component" value="Unassembled WGS sequence"/>
</dbReference>
<sequence>MILSGGPVRKGPRPEPPAGARTAALVPAYFAPDAAPGEWRRLLAAPPRLVVVSVDHGPGAVRQAAYVPCVAALLAAGCEVLGYVDTDFGLRPSEEVHADLRRYRHWYGLRGFFLDQVAASEERLPHYADLVDGVRGTVVLNPGVYPDPGYAALADLLVTFEGPLSAYRSMREPAWARALARGRFCHLVHDVPHRQVEPTLRRAVRHAAVVHVTDRTGAAPWRDLPTYFG</sequence>
<evidence type="ECO:0000313" key="1">
    <source>
        <dbReference type="EMBL" id="MBB3731869.1"/>
    </source>
</evidence>
<evidence type="ECO:0000313" key="2">
    <source>
        <dbReference type="Proteomes" id="UP000579945"/>
    </source>
</evidence>
<accession>A0A7W5VHV1</accession>
<reference evidence="1 2" key="1">
    <citation type="submission" date="2020-08" db="EMBL/GenBank/DDBJ databases">
        <title>Sequencing the genomes of 1000 actinobacteria strains.</title>
        <authorList>
            <person name="Klenk H.-P."/>
        </authorList>
    </citation>
    <scope>NUCLEOTIDE SEQUENCE [LARGE SCALE GENOMIC DNA]</scope>
    <source>
        <strain evidence="1 2">DSM 44320</strain>
    </source>
</reference>
<dbReference type="RefSeq" id="WP_183658424.1">
    <property type="nucleotide sequence ID" value="NZ_BAAAXX010000112.1"/>
</dbReference>
<comment type="caution">
    <text evidence="1">The sequence shown here is derived from an EMBL/GenBank/DDBJ whole genome shotgun (WGS) entry which is preliminary data.</text>
</comment>
<keyword evidence="2" id="KW-1185">Reference proteome</keyword>
<name>A0A7W5VHV1_9ACTN</name>
<dbReference type="PANTHER" id="PTHR35040">
    <property type="match status" value="1"/>
</dbReference>
<dbReference type="Pfam" id="PF12138">
    <property type="entry name" value="Spherulin4"/>
    <property type="match status" value="1"/>
</dbReference>
<dbReference type="AlphaFoldDB" id="A0A7W5VHV1"/>
<gene>
    <name evidence="1" type="ORF">FHR33_007729</name>
</gene>
<dbReference type="EMBL" id="JACIBV010000001">
    <property type="protein sequence ID" value="MBB3731869.1"/>
    <property type="molecule type" value="Genomic_DNA"/>
</dbReference>
<protein>
    <recommendedName>
        <fullName evidence="3">Spherulation-specific family 4</fullName>
    </recommendedName>
</protein>
<dbReference type="PANTHER" id="PTHR35040:SF9">
    <property type="entry name" value="4-LIKE CELL SURFACE PROTEIN, PUTATIVE (AFU_ORTHOLOGUE AFUA_4G14080)-RELATED"/>
    <property type="match status" value="1"/>
</dbReference>